<dbReference type="InterPro" id="IPR027417">
    <property type="entry name" value="P-loop_NTPase"/>
</dbReference>
<evidence type="ECO:0000313" key="1">
    <source>
        <dbReference type="EMBL" id="GAG75717.1"/>
    </source>
</evidence>
<evidence type="ECO:0008006" key="2">
    <source>
        <dbReference type="Google" id="ProtNLM"/>
    </source>
</evidence>
<dbReference type="SUPFAM" id="SSF52540">
    <property type="entry name" value="P-loop containing nucleoside triphosphate hydrolases"/>
    <property type="match status" value="1"/>
</dbReference>
<dbReference type="PANTHER" id="PTHR32039:SF9">
    <property type="entry name" value="MAGNESIUM-CHELATASE SUBUNIT CHLI-2, CHLOROPLASTIC"/>
    <property type="match status" value="1"/>
</dbReference>
<protein>
    <recommendedName>
        <fullName evidence="2">Magnesium chelatase ChlI-like catalytic domain-containing protein</fullName>
    </recommendedName>
</protein>
<organism evidence="1">
    <name type="scientific">marine sediment metagenome</name>
    <dbReference type="NCBI Taxonomy" id="412755"/>
    <lineage>
        <taxon>unclassified sequences</taxon>
        <taxon>metagenomes</taxon>
        <taxon>ecological metagenomes</taxon>
    </lineage>
</organism>
<dbReference type="Gene3D" id="3.40.50.300">
    <property type="entry name" value="P-loop containing nucleotide triphosphate hydrolases"/>
    <property type="match status" value="1"/>
</dbReference>
<name>X1B320_9ZZZZ</name>
<gene>
    <name evidence="1" type="ORF">S01H4_30757</name>
</gene>
<dbReference type="EMBL" id="BART01015904">
    <property type="protein sequence ID" value="GAG75717.1"/>
    <property type="molecule type" value="Genomic_DNA"/>
</dbReference>
<sequence>MRKVQFPFVAILGQDRMKLGLILNVIDPQIGGVLLTGQQGTGKSTGVRSLVEVMPDIESVKDCKFSCNPKSNIDDLCAECRERKEKGELETEFKEMRLVNLPLGVTEDMVTGSLSIDKVLTEGIRSLHPGLLAKANRGILYIDEINLLQDHIVDTLLGNMLKYRGLSHFHFR</sequence>
<dbReference type="AlphaFoldDB" id="X1B320"/>
<comment type="caution">
    <text evidence="1">The sequence shown here is derived from an EMBL/GenBank/DDBJ whole genome shotgun (WGS) entry which is preliminary data.</text>
</comment>
<dbReference type="PANTHER" id="PTHR32039">
    <property type="entry name" value="MAGNESIUM-CHELATASE SUBUNIT CHLI"/>
    <property type="match status" value="1"/>
</dbReference>
<dbReference type="InterPro" id="IPR045006">
    <property type="entry name" value="CHLI-like"/>
</dbReference>
<reference evidence="1" key="1">
    <citation type="journal article" date="2014" name="Front. Microbiol.">
        <title>High frequency of phylogenetically diverse reductive dehalogenase-homologous genes in deep subseafloor sedimentary metagenomes.</title>
        <authorList>
            <person name="Kawai M."/>
            <person name="Futagami T."/>
            <person name="Toyoda A."/>
            <person name="Takaki Y."/>
            <person name="Nishi S."/>
            <person name="Hori S."/>
            <person name="Arai W."/>
            <person name="Tsubouchi T."/>
            <person name="Morono Y."/>
            <person name="Uchiyama I."/>
            <person name="Ito T."/>
            <person name="Fujiyama A."/>
            <person name="Inagaki F."/>
            <person name="Takami H."/>
        </authorList>
    </citation>
    <scope>NUCLEOTIDE SEQUENCE</scope>
    <source>
        <strain evidence="1">Expedition CK06-06</strain>
    </source>
</reference>
<accession>X1B320</accession>
<proteinExistence type="predicted"/>